<sequence length="696" mass="73554">MPAWTESYRAYDDDTLTALANAGLLRRAAKDVEAGKVQWTEQGTDGGVVEADGQRVQLDARGPQKAQCDCPAPGICKHILGAALWLRALEPVAGTTAPAATQATEAPAEPGPATTADPLAEVKALQAPALFKQAGVAAVRRAVQALPCGIEWRVQGGTLVMELPALNATCRYVAGAGYEGMVSEVPARERKAVHLIALAALREALGEPLPWPEGMAPAATAEPVTAALSERERAFLAQVEAMLHELLTGGLSHVSEQASARLLALNMSARGEGLPRLAALLRNLGGMVDGLVRRDHRMQERDALALMSSIQALCDALRAPAGEGADAAGRTTALRGRLRRAFDETTALELLPLGGHWWQTLGGARGLTLAFWDLAGQRLLQAVLARPDGSDTAFNRHSAWNIHAVWPGAGPAQSLCQAPLRLENPRLADDDRLALAGTARAQALPPWQTGDARLHAIGSGRWADLTAQLSEASGLSGDAAELVLLRPRATRAPVLDEAHQQLLWPVQDDQGQWLHLTVPVGDASMQRVDNLDRLAARGAPVHAVLVRVERTSTTTLLVPLALLSSDARGQVQAVSLDYANEAARPTSLAQRILRMVQWRKEQAAAPAASQPTLAQRLLSPVLGVLETQAATGRMPLTAAQAEQLQAALPGIASVGLHTVASALQAHLQSPQPSGALRLQQLCQRTVELDGLPAISA</sequence>
<organism evidence="3 4">
    <name type="scientific">Acidovorax soli</name>
    <dbReference type="NCBI Taxonomy" id="592050"/>
    <lineage>
        <taxon>Bacteria</taxon>
        <taxon>Pseudomonadati</taxon>
        <taxon>Pseudomonadota</taxon>
        <taxon>Betaproteobacteria</taxon>
        <taxon>Burkholderiales</taxon>
        <taxon>Comamonadaceae</taxon>
        <taxon>Acidovorax</taxon>
    </lineage>
</organism>
<keyword evidence="1" id="KW-0862">Zinc</keyword>
<dbReference type="Proteomes" id="UP000575083">
    <property type="component" value="Unassembled WGS sequence"/>
</dbReference>
<feature type="domain" description="SWIM-type" evidence="2">
    <location>
        <begin position="54"/>
        <end position="87"/>
    </location>
</feature>
<comment type="caution">
    <text evidence="3">The sequence shown here is derived from an EMBL/GenBank/DDBJ whole genome shotgun (WGS) entry which is preliminary data.</text>
</comment>
<evidence type="ECO:0000313" key="4">
    <source>
        <dbReference type="Proteomes" id="UP000575083"/>
    </source>
</evidence>
<protein>
    <recommendedName>
        <fullName evidence="2">SWIM-type domain-containing protein</fullName>
    </recommendedName>
</protein>
<dbReference type="EMBL" id="JACHLK010000001">
    <property type="protein sequence ID" value="MBB6557979.1"/>
    <property type="molecule type" value="Genomic_DNA"/>
</dbReference>
<reference evidence="3 4" key="1">
    <citation type="submission" date="2020-08" db="EMBL/GenBank/DDBJ databases">
        <title>Functional genomics of gut bacteria from endangered species of beetles.</title>
        <authorList>
            <person name="Carlos-Shanley C."/>
        </authorList>
    </citation>
    <scope>NUCLEOTIDE SEQUENCE [LARGE SCALE GENOMIC DNA]</scope>
    <source>
        <strain evidence="3 4">S00198</strain>
    </source>
</reference>
<evidence type="ECO:0000313" key="3">
    <source>
        <dbReference type="EMBL" id="MBB6557979.1"/>
    </source>
</evidence>
<dbReference type="GO" id="GO:0008270">
    <property type="term" value="F:zinc ion binding"/>
    <property type="evidence" value="ECO:0007669"/>
    <property type="project" value="UniProtKB-KW"/>
</dbReference>
<dbReference type="Pfam" id="PF04434">
    <property type="entry name" value="SWIM"/>
    <property type="match status" value="1"/>
</dbReference>
<keyword evidence="1" id="KW-0479">Metal-binding</keyword>
<name>A0A7X0PA18_9BURK</name>
<evidence type="ECO:0000259" key="2">
    <source>
        <dbReference type="PROSITE" id="PS50966"/>
    </source>
</evidence>
<dbReference type="RefSeq" id="WP_184855387.1">
    <property type="nucleotide sequence ID" value="NZ_JACHLK010000001.1"/>
</dbReference>
<proteinExistence type="predicted"/>
<keyword evidence="4" id="KW-1185">Reference proteome</keyword>
<gene>
    <name evidence="3" type="ORF">HNP48_000643</name>
</gene>
<accession>A0A7X0PA18</accession>
<keyword evidence="1" id="KW-0863">Zinc-finger</keyword>
<dbReference type="PROSITE" id="PS50966">
    <property type="entry name" value="ZF_SWIM"/>
    <property type="match status" value="1"/>
</dbReference>
<evidence type="ECO:0000256" key="1">
    <source>
        <dbReference type="PROSITE-ProRule" id="PRU00325"/>
    </source>
</evidence>
<dbReference type="InterPro" id="IPR007527">
    <property type="entry name" value="Znf_SWIM"/>
</dbReference>
<dbReference type="AlphaFoldDB" id="A0A7X0PA18"/>